<dbReference type="GO" id="GO:0048038">
    <property type="term" value="F:quinone binding"/>
    <property type="evidence" value="ECO:0007669"/>
    <property type="project" value="TreeGrafter"/>
</dbReference>
<dbReference type="InterPro" id="IPR002347">
    <property type="entry name" value="SDR_fam"/>
</dbReference>
<evidence type="ECO:0000256" key="2">
    <source>
        <dbReference type="ARBA" id="ARBA00023002"/>
    </source>
</evidence>
<dbReference type="SUPFAM" id="SSF51735">
    <property type="entry name" value="NAD(P)-binding Rossmann-fold domains"/>
    <property type="match status" value="1"/>
</dbReference>
<evidence type="ECO:0000256" key="1">
    <source>
        <dbReference type="ARBA" id="ARBA00006484"/>
    </source>
</evidence>
<dbReference type="PANTHER" id="PTHR42760:SF133">
    <property type="entry name" value="3-OXOACYL-[ACYL-CARRIER-PROTEIN] REDUCTASE"/>
    <property type="match status" value="1"/>
</dbReference>
<evidence type="ECO:0000313" key="3">
    <source>
        <dbReference type="EMBL" id="GFG72005.1"/>
    </source>
</evidence>
<comment type="similarity">
    <text evidence="1">Belongs to the short-chain dehydrogenases/reductases (SDR) family.</text>
</comment>
<dbReference type="Gene3D" id="3.40.50.720">
    <property type="entry name" value="NAD(P)-binding Rossmann-like Domain"/>
    <property type="match status" value="1"/>
</dbReference>
<dbReference type="GO" id="GO:0006633">
    <property type="term" value="P:fatty acid biosynthetic process"/>
    <property type="evidence" value="ECO:0007669"/>
    <property type="project" value="TreeGrafter"/>
</dbReference>
<dbReference type="CDD" id="cd05233">
    <property type="entry name" value="SDR_c"/>
    <property type="match status" value="1"/>
</dbReference>
<dbReference type="InterPro" id="IPR020904">
    <property type="entry name" value="Sc_DH/Rdtase_CS"/>
</dbReference>
<dbReference type="Proteomes" id="UP000465263">
    <property type="component" value="Unassembled WGS sequence"/>
</dbReference>
<dbReference type="RefSeq" id="WP_085082076.1">
    <property type="nucleotide sequence ID" value="NZ_BLKV01000002.1"/>
</dbReference>
<dbReference type="Pfam" id="PF13561">
    <property type="entry name" value="adh_short_C2"/>
    <property type="match status" value="1"/>
</dbReference>
<dbReference type="InterPro" id="IPR036291">
    <property type="entry name" value="NAD(P)-bd_dom_sf"/>
</dbReference>
<proteinExistence type="inferred from homology"/>
<protein>
    <submittedName>
        <fullName evidence="3">Beta-ketoacyl-ACP reductase</fullName>
    </submittedName>
</protein>
<dbReference type="PRINTS" id="PR00080">
    <property type="entry name" value="SDRFAMILY"/>
</dbReference>
<dbReference type="PANTHER" id="PTHR42760">
    <property type="entry name" value="SHORT-CHAIN DEHYDROGENASES/REDUCTASES FAMILY MEMBER"/>
    <property type="match status" value="1"/>
</dbReference>
<dbReference type="GO" id="GO:0016616">
    <property type="term" value="F:oxidoreductase activity, acting on the CH-OH group of donors, NAD or NADP as acceptor"/>
    <property type="evidence" value="ECO:0007669"/>
    <property type="project" value="TreeGrafter"/>
</dbReference>
<keyword evidence="2" id="KW-0560">Oxidoreductase</keyword>
<dbReference type="AlphaFoldDB" id="A0A7I9XPV1"/>
<reference evidence="3 4" key="1">
    <citation type="journal article" date="2019" name="Emerg. Microbes Infect.">
        <title>Comprehensive subspecies identification of 175 nontuberculous mycobacteria species based on 7547 genomic profiles.</title>
        <authorList>
            <person name="Matsumoto Y."/>
            <person name="Kinjo T."/>
            <person name="Motooka D."/>
            <person name="Nabeya D."/>
            <person name="Jung N."/>
            <person name="Uechi K."/>
            <person name="Horii T."/>
            <person name="Iida T."/>
            <person name="Fujita J."/>
            <person name="Nakamura S."/>
        </authorList>
    </citation>
    <scope>NUCLEOTIDE SEQUENCE [LARGE SCALE GENOMIC DNA]</scope>
    <source>
        <strain evidence="3 4">JCM 16017</strain>
    </source>
</reference>
<gene>
    <name evidence="3" type="ORF">MSEN_37250</name>
</gene>
<sequence length="251" mass="26636">MESLSGRTALVTGASRGIGAAICVRLAQLGARVLLVGRSTERLNEVAAQLSNRDLEHEVFTADLTLPPDVARLADEVQRRHPVVDILVNNAGVLPGAKRAERISRQQWAAVIELNLTSPWFLACRVRELMPASGGVVINVASTAAMYPSVGLAPYNVSKAGLVMLTQVLALEWARAGIRVLTVAPGKTNTDMVAPIMAWTARNDIAINPLGRLGDPAEIADLVGFLCSDRADYLTGVVVPIDGGELLTSGR</sequence>
<dbReference type="PROSITE" id="PS00061">
    <property type="entry name" value="ADH_SHORT"/>
    <property type="match status" value="1"/>
</dbReference>
<accession>A0A7I9XPV1</accession>
<keyword evidence="4" id="KW-1185">Reference proteome</keyword>
<name>A0A7I9XPV1_9MYCO</name>
<dbReference type="PRINTS" id="PR00081">
    <property type="entry name" value="GDHRDH"/>
</dbReference>
<organism evidence="3 4">
    <name type="scientific">Mycolicibacter senuensis</name>
    <dbReference type="NCBI Taxonomy" id="386913"/>
    <lineage>
        <taxon>Bacteria</taxon>
        <taxon>Bacillati</taxon>
        <taxon>Actinomycetota</taxon>
        <taxon>Actinomycetes</taxon>
        <taxon>Mycobacteriales</taxon>
        <taxon>Mycobacteriaceae</taxon>
        <taxon>Mycolicibacter</taxon>
    </lineage>
</organism>
<dbReference type="EMBL" id="BLKV01000002">
    <property type="protein sequence ID" value="GFG72005.1"/>
    <property type="molecule type" value="Genomic_DNA"/>
</dbReference>
<evidence type="ECO:0000313" key="4">
    <source>
        <dbReference type="Proteomes" id="UP000465263"/>
    </source>
</evidence>
<dbReference type="FunFam" id="3.40.50.720:FF:000084">
    <property type="entry name" value="Short-chain dehydrogenase reductase"/>
    <property type="match status" value="1"/>
</dbReference>
<comment type="caution">
    <text evidence="3">The sequence shown here is derived from an EMBL/GenBank/DDBJ whole genome shotgun (WGS) entry which is preliminary data.</text>
</comment>